<dbReference type="GO" id="GO:0005886">
    <property type="term" value="C:plasma membrane"/>
    <property type="evidence" value="ECO:0007669"/>
    <property type="project" value="UniProtKB-SubCell"/>
</dbReference>
<dbReference type="PANTHER" id="PTHR30558">
    <property type="entry name" value="EXBD MEMBRANE COMPONENT OF PMF-DRIVEN MACROMOLECULE IMPORT SYSTEM"/>
    <property type="match status" value="1"/>
</dbReference>
<keyword evidence="5 6" id="KW-0472">Membrane</keyword>
<name>A0A0F9JQR2_9ZZZZ</name>
<evidence type="ECO:0000256" key="1">
    <source>
        <dbReference type="ARBA" id="ARBA00004162"/>
    </source>
</evidence>
<evidence type="ECO:0000256" key="2">
    <source>
        <dbReference type="ARBA" id="ARBA00022475"/>
    </source>
</evidence>
<protein>
    <recommendedName>
        <fullName evidence="8">Biopolymer transport protein ExbD/TolR</fullName>
    </recommendedName>
</protein>
<keyword evidence="4 6" id="KW-1133">Transmembrane helix</keyword>
<accession>A0A0F9JQR2</accession>
<dbReference type="EMBL" id="LAZR01017235">
    <property type="protein sequence ID" value="KKM01283.1"/>
    <property type="molecule type" value="Genomic_DNA"/>
</dbReference>
<comment type="caution">
    <text evidence="7">The sequence shown here is derived from an EMBL/GenBank/DDBJ whole genome shotgun (WGS) entry which is preliminary data.</text>
</comment>
<organism evidence="7">
    <name type="scientific">marine sediment metagenome</name>
    <dbReference type="NCBI Taxonomy" id="412755"/>
    <lineage>
        <taxon>unclassified sequences</taxon>
        <taxon>metagenomes</taxon>
        <taxon>ecological metagenomes</taxon>
    </lineage>
</organism>
<evidence type="ECO:0000256" key="4">
    <source>
        <dbReference type="ARBA" id="ARBA00022989"/>
    </source>
</evidence>
<feature type="transmembrane region" description="Helical" evidence="6">
    <location>
        <begin position="20"/>
        <end position="37"/>
    </location>
</feature>
<feature type="non-terminal residue" evidence="7">
    <location>
        <position position="160"/>
    </location>
</feature>
<dbReference type="AlphaFoldDB" id="A0A0F9JQR2"/>
<dbReference type="PANTHER" id="PTHR30558:SF3">
    <property type="entry name" value="BIOPOLYMER TRANSPORT PROTEIN EXBD-RELATED"/>
    <property type="match status" value="1"/>
</dbReference>
<evidence type="ECO:0000256" key="6">
    <source>
        <dbReference type="SAM" id="Phobius"/>
    </source>
</evidence>
<dbReference type="InterPro" id="IPR003400">
    <property type="entry name" value="ExbD"/>
</dbReference>
<gene>
    <name evidence="7" type="ORF">LCGC14_1796020</name>
</gene>
<dbReference type="GO" id="GO:0022857">
    <property type="term" value="F:transmembrane transporter activity"/>
    <property type="evidence" value="ECO:0007669"/>
    <property type="project" value="InterPro"/>
</dbReference>
<evidence type="ECO:0000313" key="7">
    <source>
        <dbReference type="EMBL" id="KKM01283.1"/>
    </source>
</evidence>
<evidence type="ECO:0008006" key="8">
    <source>
        <dbReference type="Google" id="ProtNLM"/>
    </source>
</evidence>
<keyword evidence="2" id="KW-1003">Cell membrane</keyword>
<evidence type="ECO:0000256" key="3">
    <source>
        <dbReference type="ARBA" id="ARBA00022692"/>
    </source>
</evidence>
<evidence type="ECO:0000256" key="5">
    <source>
        <dbReference type="ARBA" id="ARBA00023136"/>
    </source>
</evidence>
<dbReference type="Pfam" id="PF02472">
    <property type="entry name" value="ExbD"/>
    <property type="match status" value="1"/>
</dbReference>
<comment type="subcellular location">
    <subcellularLocation>
        <location evidence="1">Cell membrane</location>
        <topology evidence="1">Single-pass membrane protein</topology>
    </subcellularLocation>
</comment>
<keyword evidence="3 6" id="KW-0812">Transmembrane</keyword>
<sequence length="160" mass="18498">MSRFKKESGKELKSINTASLPDIVFMLLFFFMVTTVMRETDLKVSVILPEATEIKKLEKKSLVSYIYIGKPHPNLQKTFGSEPRIQLNDTFATPEDIRDFITSEREQMDENDQKQMTVSLKIDQNTKMGIVTEVKQNLRKASALKIMYSSRKKVDESLLR</sequence>
<proteinExistence type="predicted"/>
<reference evidence="7" key="1">
    <citation type="journal article" date="2015" name="Nature">
        <title>Complex archaea that bridge the gap between prokaryotes and eukaryotes.</title>
        <authorList>
            <person name="Spang A."/>
            <person name="Saw J.H."/>
            <person name="Jorgensen S.L."/>
            <person name="Zaremba-Niedzwiedzka K."/>
            <person name="Martijn J."/>
            <person name="Lind A.E."/>
            <person name="van Eijk R."/>
            <person name="Schleper C."/>
            <person name="Guy L."/>
            <person name="Ettema T.J."/>
        </authorList>
    </citation>
    <scope>NUCLEOTIDE SEQUENCE</scope>
</reference>